<accession>A0A518GCT1</accession>
<dbReference type="KEGG" id="ahel:Q31a_47790"/>
<dbReference type="EMBL" id="CP036298">
    <property type="protein sequence ID" value="QDV26405.1"/>
    <property type="molecule type" value="Genomic_DNA"/>
</dbReference>
<evidence type="ECO:0000313" key="2">
    <source>
        <dbReference type="Proteomes" id="UP000318017"/>
    </source>
</evidence>
<name>A0A518GCT1_9BACT</name>
<organism evidence="1 2">
    <name type="scientific">Aureliella helgolandensis</name>
    <dbReference type="NCBI Taxonomy" id="2527968"/>
    <lineage>
        <taxon>Bacteria</taxon>
        <taxon>Pseudomonadati</taxon>
        <taxon>Planctomycetota</taxon>
        <taxon>Planctomycetia</taxon>
        <taxon>Pirellulales</taxon>
        <taxon>Pirellulaceae</taxon>
        <taxon>Aureliella</taxon>
    </lineage>
</organism>
<sequence>MGEEGRERADKMLRSGELAWYYSSPLSLAGASLVQQRVLLAGR</sequence>
<gene>
    <name evidence="1" type="ORF">Q31a_47790</name>
</gene>
<proteinExistence type="predicted"/>
<dbReference type="AlphaFoldDB" id="A0A518GCT1"/>
<reference evidence="1 2" key="1">
    <citation type="submission" date="2019-02" db="EMBL/GenBank/DDBJ databases">
        <title>Deep-cultivation of Planctomycetes and their phenomic and genomic characterization uncovers novel biology.</title>
        <authorList>
            <person name="Wiegand S."/>
            <person name="Jogler M."/>
            <person name="Boedeker C."/>
            <person name="Pinto D."/>
            <person name="Vollmers J."/>
            <person name="Rivas-Marin E."/>
            <person name="Kohn T."/>
            <person name="Peeters S.H."/>
            <person name="Heuer A."/>
            <person name="Rast P."/>
            <person name="Oberbeckmann S."/>
            <person name="Bunk B."/>
            <person name="Jeske O."/>
            <person name="Meyerdierks A."/>
            <person name="Storesund J.E."/>
            <person name="Kallscheuer N."/>
            <person name="Luecker S."/>
            <person name="Lage O.M."/>
            <person name="Pohl T."/>
            <person name="Merkel B.J."/>
            <person name="Hornburger P."/>
            <person name="Mueller R.-W."/>
            <person name="Bruemmer F."/>
            <person name="Labrenz M."/>
            <person name="Spormann A.M."/>
            <person name="Op den Camp H."/>
            <person name="Overmann J."/>
            <person name="Amann R."/>
            <person name="Jetten M.S.M."/>
            <person name="Mascher T."/>
            <person name="Medema M.H."/>
            <person name="Devos D.P."/>
            <person name="Kaster A.-K."/>
            <person name="Ovreas L."/>
            <person name="Rohde M."/>
            <person name="Galperin M.Y."/>
            <person name="Jogler C."/>
        </authorList>
    </citation>
    <scope>NUCLEOTIDE SEQUENCE [LARGE SCALE GENOMIC DNA]</scope>
    <source>
        <strain evidence="1 2">Q31a</strain>
    </source>
</reference>
<keyword evidence="2" id="KW-1185">Reference proteome</keyword>
<protein>
    <submittedName>
        <fullName evidence="1">Uncharacterized protein</fullName>
    </submittedName>
</protein>
<dbReference type="Proteomes" id="UP000318017">
    <property type="component" value="Chromosome"/>
</dbReference>
<evidence type="ECO:0000313" key="1">
    <source>
        <dbReference type="EMBL" id="QDV26405.1"/>
    </source>
</evidence>